<dbReference type="HOGENOM" id="CLU_3223508_0_0_4"/>
<dbReference type="PROSITE" id="PS51257">
    <property type="entry name" value="PROKAR_LIPOPROTEIN"/>
    <property type="match status" value="1"/>
</dbReference>
<evidence type="ECO:0000256" key="1">
    <source>
        <dbReference type="SAM" id="SignalP"/>
    </source>
</evidence>
<evidence type="ECO:0008006" key="4">
    <source>
        <dbReference type="Google" id="ProtNLM"/>
    </source>
</evidence>
<feature type="signal peptide" evidence="1">
    <location>
        <begin position="1"/>
        <end position="21"/>
    </location>
</feature>
<organism evidence="2 3">
    <name type="scientific">Variovorax paradoxus (strain EPS)</name>
    <dbReference type="NCBI Taxonomy" id="595537"/>
    <lineage>
        <taxon>Bacteria</taxon>
        <taxon>Pseudomonadati</taxon>
        <taxon>Pseudomonadota</taxon>
        <taxon>Betaproteobacteria</taxon>
        <taxon>Burkholderiales</taxon>
        <taxon>Comamonadaceae</taxon>
        <taxon>Variovorax</taxon>
    </lineage>
</organism>
<dbReference type="Proteomes" id="UP000008917">
    <property type="component" value="Chromosome"/>
</dbReference>
<dbReference type="AlphaFoldDB" id="E6V935"/>
<sequence>MMGKTATVLILVSAFSSAMVAGHPTGFAACASARNMVSSKRNRE</sequence>
<protein>
    <recommendedName>
        <fullName evidence="4">Lipoprotein</fullName>
    </recommendedName>
</protein>
<gene>
    <name evidence="2" type="ordered locus">Varpa_3172</name>
</gene>
<dbReference type="KEGG" id="vpe:Varpa_3172"/>
<feature type="chain" id="PRO_5003210452" description="Lipoprotein" evidence="1">
    <location>
        <begin position="22"/>
        <end position="44"/>
    </location>
</feature>
<reference evidence="3" key="1">
    <citation type="submission" date="2010-12" db="EMBL/GenBank/DDBJ databases">
        <title>Complete sequence of Variovorax paradoxus EPS.</title>
        <authorList>
            <consortium name="US DOE Joint Genome Institute"/>
            <person name="Lucas S."/>
            <person name="Copeland A."/>
            <person name="Lapidus A."/>
            <person name="Cheng J.-F."/>
            <person name="Goodwin L."/>
            <person name="Pitluck S."/>
            <person name="Teshima H."/>
            <person name="Detter J.C."/>
            <person name="Han C."/>
            <person name="Tapia R."/>
            <person name="Land M."/>
            <person name="Hauser L."/>
            <person name="Kyrpides N."/>
            <person name="Ivanova N."/>
            <person name="Ovchinnikova G."/>
            <person name="Orwin P."/>
            <person name="Han J.-I.G."/>
            <person name="Woyke T."/>
        </authorList>
    </citation>
    <scope>NUCLEOTIDE SEQUENCE [LARGE SCALE GENOMIC DNA]</scope>
    <source>
        <strain evidence="3">EPS</strain>
    </source>
</reference>
<name>E6V935_VARPE</name>
<dbReference type="EMBL" id="CP002417">
    <property type="protein sequence ID" value="ADU37358.1"/>
    <property type="molecule type" value="Genomic_DNA"/>
</dbReference>
<dbReference type="STRING" id="595537.Varpa_3172"/>
<evidence type="ECO:0000313" key="3">
    <source>
        <dbReference type="Proteomes" id="UP000008917"/>
    </source>
</evidence>
<reference evidence="2 3" key="2">
    <citation type="journal article" date="2013" name="Genome Announc.">
        <title>Genome of the Root-Associated Plant Growth-Promoting Bacterium Variovorax paradoxus Strain EPS.</title>
        <authorList>
            <person name="Han J.I."/>
            <person name="Spain J.C."/>
            <person name="Leadbetter J.R."/>
            <person name="Ovchinnikova G."/>
            <person name="Goodwin L.A."/>
            <person name="Han C.S."/>
            <person name="Woyke T."/>
            <person name="Davenport K.W."/>
            <person name="Orwin P.M."/>
        </authorList>
    </citation>
    <scope>NUCLEOTIDE SEQUENCE [LARGE SCALE GENOMIC DNA]</scope>
    <source>
        <strain evidence="2 3">EPS</strain>
    </source>
</reference>
<accession>E6V935</accession>
<proteinExistence type="predicted"/>
<keyword evidence="1" id="KW-0732">Signal</keyword>
<evidence type="ECO:0000313" key="2">
    <source>
        <dbReference type="EMBL" id="ADU37358.1"/>
    </source>
</evidence>